<comment type="caution">
    <text evidence="3">The sequence shown here is derived from an EMBL/GenBank/DDBJ whole genome shotgun (WGS) entry which is preliminary data.</text>
</comment>
<evidence type="ECO:0000313" key="4">
    <source>
        <dbReference type="Proteomes" id="UP000571950"/>
    </source>
</evidence>
<protein>
    <submittedName>
        <fullName evidence="3">Putative SnoaL-like aldol condensation-catalyzing enzyme</fullName>
    </submittedName>
</protein>
<keyword evidence="1" id="KW-0472">Membrane</keyword>
<evidence type="ECO:0000256" key="1">
    <source>
        <dbReference type="SAM" id="Phobius"/>
    </source>
</evidence>
<name>A0A7W6FQK9_9SPHN</name>
<dbReference type="RefSeq" id="WP_188072557.1">
    <property type="nucleotide sequence ID" value="NZ_BSPS01000023.1"/>
</dbReference>
<reference evidence="3 4" key="1">
    <citation type="submission" date="2020-08" db="EMBL/GenBank/DDBJ databases">
        <title>Genomic Encyclopedia of Type Strains, Phase IV (KMG-IV): sequencing the most valuable type-strain genomes for metagenomic binning, comparative biology and taxonomic classification.</title>
        <authorList>
            <person name="Goeker M."/>
        </authorList>
    </citation>
    <scope>NUCLEOTIDE SEQUENCE [LARGE SCALE GENOMIC DNA]</scope>
    <source>
        <strain evidence="3 4">DSM 26189</strain>
    </source>
</reference>
<dbReference type="InterPro" id="IPR037401">
    <property type="entry name" value="SnoaL-like"/>
</dbReference>
<keyword evidence="4" id="KW-1185">Reference proteome</keyword>
<gene>
    <name evidence="3" type="ORF">GGR43_002783</name>
</gene>
<dbReference type="SUPFAM" id="SSF54427">
    <property type="entry name" value="NTF2-like"/>
    <property type="match status" value="1"/>
</dbReference>
<keyword evidence="1" id="KW-0812">Transmembrane</keyword>
<dbReference type="AlphaFoldDB" id="A0A7W6FQK9"/>
<feature type="domain" description="SnoaL-like" evidence="2">
    <location>
        <begin position="63"/>
        <end position="154"/>
    </location>
</feature>
<dbReference type="EMBL" id="JACIDT010000009">
    <property type="protein sequence ID" value="MBB3927060.1"/>
    <property type="molecule type" value="Genomic_DNA"/>
</dbReference>
<proteinExistence type="predicted"/>
<evidence type="ECO:0000313" key="3">
    <source>
        <dbReference type="EMBL" id="MBB3927060.1"/>
    </source>
</evidence>
<evidence type="ECO:0000259" key="2">
    <source>
        <dbReference type="Pfam" id="PF12680"/>
    </source>
</evidence>
<dbReference type="Pfam" id="PF12680">
    <property type="entry name" value="SnoaL_2"/>
    <property type="match status" value="1"/>
</dbReference>
<sequence length="172" mass="19213">MIMRGWLHIFSIAAGIAAPVAITLWSTSDFGVRSRAHYAAVEQQSAERSMSARDVVMAFDTLAFGERKPREAVLRYVAAEAVDHHQDIRGDRQSMIEMLERKDWSGTSPRRTIRHVVAEGDLVVVHHHLVRQPGTPGIAAVDMFRVKDGRIVEHWDVLQPIAANSPNRAGPF</sequence>
<dbReference type="InterPro" id="IPR032710">
    <property type="entry name" value="NTF2-like_dom_sf"/>
</dbReference>
<keyword evidence="1" id="KW-1133">Transmembrane helix</keyword>
<dbReference type="Proteomes" id="UP000571950">
    <property type="component" value="Unassembled WGS sequence"/>
</dbReference>
<accession>A0A7W6FQK9</accession>
<dbReference type="Gene3D" id="3.10.450.50">
    <property type="match status" value="1"/>
</dbReference>
<organism evidence="3 4">
    <name type="scientific">Sphingobium jiangsuense</name>
    <dbReference type="NCBI Taxonomy" id="870476"/>
    <lineage>
        <taxon>Bacteria</taxon>
        <taxon>Pseudomonadati</taxon>
        <taxon>Pseudomonadota</taxon>
        <taxon>Alphaproteobacteria</taxon>
        <taxon>Sphingomonadales</taxon>
        <taxon>Sphingomonadaceae</taxon>
        <taxon>Sphingobium</taxon>
    </lineage>
</organism>
<feature type="transmembrane region" description="Helical" evidence="1">
    <location>
        <begin position="6"/>
        <end position="25"/>
    </location>
</feature>